<feature type="domain" description="Major facilitator superfamily (MFS) profile" evidence="9">
    <location>
        <begin position="44"/>
        <end position="481"/>
    </location>
</feature>
<evidence type="ECO:0000256" key="4">
    <source>
        <dbReference type="ARBA" id="ARBA00022692"/>
    </source>
</evidence>
<dbReference type="PANTHER" id="PTHR48022:SF3">
    <property type="entry name" value="HEXOSE TRANSPORTER PROTEIN (AFU_ORTHOLOGUE AFUA_8G04480)-RELATED"/>
    <property type="match status" value="1"/>
</dbReference>
<feature type="transmembrane region" description="Helical" evidence="8">
    <location>
        <begin position="39"/>
        <end position="61"/>
    </location>
</feature>
<dbReference type="Pfam" id="PF00083">
    <property type="entry name" value="Sugar_tr"/>
    <property type="match status" value="1"/>
</dbReference>
<evidence type="ECO:0000256" key="3">
    <source>
        <dbReference type="ARBA" id="ARBA00022448"/>
    </source>
</evidence>
<feature type="transmembrane region" description="Helical" evidence="8">
    <location>
        <begin position="358"/>
        <end position="377"/>
    </location>
</feature>
<evidence type="ECO:0000256" key="2">
    <source>
        <dbReference type="ARBA" id="ARBA00010992"/>
    </source>
</evidence>
<dbReference type="NCBIfam" id="TIGR00879">
    <property type="entry name" value="SP"/>
    <property type="match status" value="1"/>
</dbReference>
<dbReference type="FunFam" id="1.20.1250.20:FF:000117">
    <property type="entry name" value="MFS hexose transporter"/>
    <property type="match status" value="1"/>
</dbReference>
<protein>
    <submittedName>
        <fullName evidence="10">Unnamed protein product</fullName>
    </submittedName>
</protein>
<sequence length="524" mass="58580">MNFISLLFTPTPIENIVGKALAPIIIQDTVPWYKKKHLLLLNFFLLAPLLSSATSGFDGSLMNGLQSLDTWKNRYDNPEGAMLGFVNAAMSLGCWMGAFLTSYCADRFGRRPCIIVGIIGVIICTVIQVTAKHLPQLCTARWLLGIVAMFSGVPSPLLITELAYPSHRGKLTALYNTFYYFGAILASWSCYGVSKRIDDWGYKVPTLLQMGYPLFQLIIVWGLPESPRWLVSKDRYSEAKAVLVKYHAGGDENSELVNIEISEIVEAIELEKHSKSTSWSELLKTPGNRHRTFITLSFTVFAQWCGNAVISYYFTLVLDTIGYKGAGTQTLINGLLQIFNFAAAIFAAMMVDKLGRRVLLLWSSVGMLISYIIWTVLSERFNVTQGKAYGQSVLAFIFIFFFHYDIAFTPLIISYISEIFPFYLRSKGVALAQSTTYAALAVAQFCNSIAMGKLEWKYYILFCCIDAVIVVVIFFFYPETKGYSLEEIAEIFDGPNAALDIEEAEGKQKVSHSEFSVAESLDSN</sequence>
<keyword evidence="5 8" id="KW-1133">Transmembrane helix</keyword>
<dbReference type="PROSITE" id="PS00216">
    <property type="entry name" value="SUGAR_TRANSPORT_1"/>
    <property type="match status" value="2"/>
</dbReference>
<organism evidence="10 11">
    <name type="scientific">Ambrosiozyma monospora</name>
    <name type="common">Yeast</name>
    <name type="synonym">Endomycopsis monosporus</name>
    <dbReference type="NCBI Taxonomy" id="43982"/>
    <lineage>
        <taxon>Eukaryota</taxon>
        <taxon>Fungi</taxon>
        <taxon>Dikarya</taxon>
        <taxon>Ascomycota</taxon>
        <taxon>Saccharomycotina</taxon>
        <taxon>Pichiomycetes</taxon>
        <taxon>Pichiales</taxon>
        <taxon>Pichiaceae</taxon>
        <taxon>Ambrosiozyma</taxon>
    </lineage>
</organism>
<evidence type="ECO:0000256" key="8">
    <source>
        <dbReference type="SAM" id="Phobius"/>
    </source>
</evidence>
<proteinExistence type="inferred from homology"/>
<feature type="transmembrane region" description="Helical" evidence="8">
    <location>
        <begin position="293"/>
        <end position="314"/>
    </location>
</feature>
<name>A0A9W7DGL4_AMBMO</name>
<dbReference type="InterPro" id="IPR036259">
    <property type="entry name" value="MFS_trans_sf"/>
</dbReference>
<feature type="transmembrane region" description="Helical" evidence="8">
    <location>
        <begin position="456"/>
        <end position="477"/>
    </location>
</feature>
<dbReference type="InterPro" id="IPR020846">
    <property type="entry name" value="MFS_dom"/>
</dbReference>
<feature type="transmembrane region" description="Helical" evidence="8">
    <location>
        <begin position="389"/>
        <end position="416"/>
    </location>
</feature>
<evidence type="ECO:0000313" key="11">
    <source>
        <dbReference type="Proteomes" id="UP001165063"/>
    </source>
</evidence>
<dbReference type="OrthoDB" id="6133115at2759"/>
<evidence type="ECO:0000256" key="5">
    <source>
        <dbReference type="ARBA" id="ARBA00022989"/>
    </source>
</evidence>
<evidence type="ECO:0000256" key="6">
    <source>
        <dbReference type="ARBA" id="ARBA00023136"/>
    </source>
</evidence>
<evidence type="ECO:0000259" key="9">
    <source>
        <dbReference type="PROSITE" id="PS50850"/>
    </source>
</evidence>
<dbReference type="PANTHER" id="PTHR48022">
    <property type="entry name" value="PLASTIDIC GLUCOSE TRANSPORTER 4"/>
    <property type="match status" value="1"/>
</dbReference>
<feature type="transmembrane region" description="Helical" evidence="8">
    <location>
        <begin position="113"/>
        <end position="131"/>
    </location>
</feature>
<reference evidence="10" key="1">
    <citation type="submission" date="2023-04" db="EMBL/GenBank/DDBJ databases">
        <title>Ambrosiozyma monospora NBRC 1965.</title>
        <authorList>
            <person name="Ichikawa N."/>
            <person name="Sato H."/>
            <person name="Tonouchi N."/>
        </authorList>
    </citation>
    <scope>NUCLEOTIDE SEQUENCE</scope>
    <source>
        <strain evidence="10">NBRC 1965</strain>
    </source>
</reference>
<feature type="transmembrane region" description="Helical" evidence="8">
    <location>
        <begin position="81"/>
        <end position="101"/>
    </location>
</feature>
<dbReference type="Gene3D" id="1.20.1250.20">
    <property type="entry name" value="MFS general substrate transporter like domains"/>
    <property type="match status" value="1"/>
</dbReference>
<dbReference type="InterPro" id="IPR005829">
    <property type="entry name" value="Sugar_transporter_CS"/>
</dbReference>
<evidence type="ECO:0000256" key="1">
    <source>
        <dbReference type="ARBA" id="ARBA00004141"/>
    </source>
</evidence>
<dbReference type="InterPro" id="IPR003663">
    <property type="entry name" value="Sugar/inositol_transpt"/>
</dbReference>
<feature type="transmembrane region" description="Helical" evidence="8">
    <location>
        <begin position="334"/>
        <end position="351"/>
    </location>
</feature>
<dbReference type="InterPro" id="IPR005828">
    <property type="entry name" value="MFS_sugar_transport-like"/>
</dbReference>
<comment type="subcellular location">
    <subcellularLocation>
        <location evidence="1">Membrane</location>
        <topology evidence="1">Multi-pass membrane protein</topology>
    </subcellularLocation>
</comment>
<dbReference type="EMBL" id="BSXU01002736">
    <property type="protein sequence ID" value="GMG39208.1"/>
    <property type="molecule type" value="Genomic_DNA"/>
</dbReference>
<comment type="caution">
    <text evidence="10">The sequence shown here is derived from an EMBL/GenBank/DDBJ whole genome shotgun (WGS) entry which is preliminary data.</text>
</comment>
<dbReference type="AlphaFoldDB" id="A0A9W7DGL4"/>
<dbReference type="GO" id="GO:0016020">
    <property type="term" value="C:membrane"/>
    <property type="evidence" value="ECO:0007669"/>
    <property type="project" value="UniProtKB-SubCell"/>
</dbReference>
<feature type="transmembrane region" description="Helical" evidence="8">
    <location>
        <begin position="176"/>
        <end position="194"/>
    </location>
</feature>
<dbReference type="Proteomes" id="UP001165063">
    <property type="component" value="Unassembled WGS sequence"/>
</dbReference>
<keyword evidence="11" id="KW-1185">Reference proteome</keyword>
<dbReference type="GO" id="GO:0005351">
    <property type="term" value="F:carbohydrate:proton symporter activity"/>
    <property type="evidence" value="ECO:0007669"/>
    <property type="project" value="TreeGrafter"/>
</dbReference>
<evidence type="ECO:0000256" key="7">
    <source>
        <dbReference type="RuleBase" id="RU003346"/>
    </source>
</evidence>
<accession>A0A9W7DGL4</accession>
<keyword evidence="4 8" id="KW-0812">Transmembrane</keyword>
<dbReference type="SUPFAM" id="SSF103473">
    <property type="entry name" value="MFS general substrate transporter"/>
    <property type="match status" value="1"/>
</dbReference>
<dbReference type="InterPro" id="IPR050360">
    <property type="entry name" value="MFS_Sugar_Transporters"/>
</dbReference>
<gene>
    <name evidence="10" type="ORF">Amon01_000515200</name>
</gene>
<comment type="similarity">
    <text evidence="2 7">Belongs to the major facilitator superfamily. Sugar transporter (TC 2.A.1.1) family.</text>
</comment>
<keyword evidence="6 8" id="KW-0472">Membrane</keyword>
<dbReference type="PROSITE" id="PS50850">
    <property type="entry name" value="MFS"/>
    <property type="match status" value="1"/>
</dbReference>
<keyword evidence="3 7" id="KW-0813">Transport</keyword>
<evidence type="ECO:0000313" key="10">
    <source>
        <dbReference type="EMBL" id="GMG39208.1"/>
    </source>
</evidence>